<reference evidence="3" key="1">
    <citation type="submission" date="2016-06" db="UniProtKB">
        <authorList>
            <consortium name="WormBaseParasite"/>
        </authorList>
    </citation>
    <scope>IDENTIFICATION</scope>
</reference>
<dbReference type="WBParaSite" id="GPUH_0002584201-mRNA-1">
    <property type="protein sequence ID" value="GPUH_0002584201-mRNA-1"/>
    <property type="gene ID" value="GPUH_0002584201"/>
</dbReference>
<dbReference type="Proteomes" id="UP000271098">
    <property type="component" value="Unassembled WGS sequence"/>
</dbReference>
<gene>
    <name evidence="1" type="ORF">GPUH_LOCUS25809</name>
</gene>
<protein>
    <submittedName>
        <fullName evidence="1 3">Uncharacterized protein</fullName>
    </submittedName>
</protein>
<reference evidence="1 2" key="2">
    <citation type="submission" date="2018-11" db="EMBL/GenBank/DDBJ databases">
        <authorList>
            <consortium name="Pathogen Informatics"/>
        </authorList>
    </citation>
    <scope>NUCLEOTIDE SEQUENCE [LARGE SCALE GENOMIC DNA]</scope>
</reference>
<organism evidence="3">
    <name type="scientific">Gongylonema pulchrum</name>
    <dbReference type="NCBI Taxonomy" id="637853"/>
    <lineage>
        <taxon>Eukaryota</taxon>
        <taxon>Metazoa</taxon>
        <taxon>Ecdysozoa</taxon>
        <taxon>Nematoda</taxon>
        <taxon>Chromadorea</taxon>
        <taxon>Rhabditida</taxon>
        <taxon>Spirurina</taxon>
        <taxon>Spiruromorpha</taxon>
        <taxon>Spiruroidea</taxon>
        <taxon>Gongylonematidae</taxon>
        <taxon>Gongylonema</taxon>
    </lineage>
</organism>
<name>A0A183EXX1_9BILA</name>
<sequence>MSPANQSGITTNCSVNIPIPASARSNGGVLQRRLPQIPPLNMNVSFDQKSLEDDLPKLSRIPPSAEHRYIIANRR</sequence>
<proteinExistence type="predicted"/>
<dbReference type="AlphaFoldDB" id="A0A183EXX1"/>
<dbReference type="OrthoDB" id="10471290at2759"/>
<dbReference type="EMBL" id="UYRT01106978">
    <property type="protein sequence ID" value="VDN44696.1"/>
    <property type="molecule type" value="Genomic_DNA"/>
</dbReference>
<evidence type="ECO:0000313" key="1">
    <source>
        <dbReference type="EMBL" id="VDN44696.1"/>
    </source>
</evidence>
<accession>A0A183EXX1</accession>
<keyword evidence="2" id="KW-1185">Reference proteome</keyword>
<evidence type="ECO:0000313" key="3">
    <source>
        <dbReference type="WBParaSite" id="GPUH_0002584201-mRNA-1"/>
    </source>
</evidence>
<evidence type="ECO:0000313" key="2">
    <source>
        <dbReference type="Proteomes" id="UP000271098"/>
    </source>
</evidence>